<dbReference type="Proteomes" id="UP001461498">
    <property type="component" value="Unassembled WGS sequence"/>
</dbReference>
<feature type="region of interest" description="Disordered" evidence="1">
    <location>
        <begin position="40"/>
        <end position="62"/>
    </location>
</feature>
<dbReference type="EMBL" id="JAPXFL010000014">
    <property type="protein sequence ID" value="KAK9497423.1"/>
    <property type="molecule type" value="Genomic_DNA"/>
</dbReference>
<evidence type="ECO:0000256" key="1">
    <source>
        <dbReference type="SAM" id="MobiDB-lite"/>
    </source>
</evidence>
<proteinExistence type="predicted"/>
<sequence>MNLLQKMMRFRPLNTGLICMCFLIYSSALPRAKDYRPLSSEYGSNTGTDVGGSTNQANIGTYNKEPSCEELRAMWRYSKRQSRAAEITNEIPTYRDPFAFNVWEDYTARPRSAARGYARYRKPPVYGRVVHTTPYLRTPENFPERVRAFEEVARLFGTSNHPSTVQNRKTLFRFGGGNAPIPHIQMHPSQAGSFQHLKELIRNERARELQVNQPDYDDLPEEPLSLTWIYY</sequence>
<organism evidence="2 3">
    <name type="scientific">Rhynocoris fuscipes</name>
    <dbReference type="NCBI Taxonomy" id="488301"/>
    <lineage>
        <taxon>Eukaryota</taxon>
        <taxon>Metazoa</taxon>
        <taxon>Ecdysozoa</taxon>
        <taxon>Arthropoda</taxon>
        <taxon>Hexapoda</taxon>
        <taxon>Insecta</taxon>
        <taxon>Pterygota</taxon>
        <taxon>Neoptera</taxon>
        <taxon>Paraneoptera</taxon>
        <taxon>Hemiptera</taxon>
        <taxon>Heteroptera</taxon>
        <taxon>Panheteroptera</taxon>
        <taxon>Cimicomorpha</taxon>
        <taxon>Reduviidae</taxon>
        <taxon>Harpactorinae</taxon>
        <taxon>Harpactorini</taxon>
        <taxon>Rhynocoris</taxon>
    </lineage>
</organism>
<name>A0AAW1CII2_9HEMI</name>
<comment type="caution">
    <text evidence="2">The sequence shown here is derived from an EMBL/GenBank/DDBJ whole genome shotgun (WGS) entry which is preliminary data.</text>
</comment>
<evidence type="ECO:0000313" key="3">
    <source>
        <dbReference type="Proteomes" id="UP001461498"/>
    </source>
</evidence>
<evidence type="ECO:0000313" key="2">
    <source>
        <dbReference type="EMBL" id="KAK9497423.1"/>
    </source>
</evidence>
<feature type="compositionally biased region" description="Polar residues" evidence="1">
    <location>
        <begin position="41"/>
        <end position="61"/>
    </location>
</feature>
<protein>
    <submittedName>
        <fullName evidence="2">Uncharacterized protein</fullName>
    </submittedName>
</protein>
<accession>A0AAW1CII2</accession>
<dbReference type="AlphaFoldDB" id="A0AAW1CII2"/>
<reference evidence="2 3" key="1">
    <citation type="submission" date="2022-12" db="EMBL/GenBank/DDBJ databases">
        <title>Chromosome-level genome assembly of true bugs.</title>
        <authorList>
            <person name="Ma L."/>
            <person name="Li H."/>
        </authorList>
    </citation>
    <scope>NUCLEOTIDE SEQUENCE [LARGE SCALE GENOMIC DNA]</scope>
    <source>
        <strain evidence="2">Lab_2022b</strain>
    </source>
</reference>
<gene>
    <name evidence="2" type="ORF">O3M35_004133</name>
</gene>
<keyword evidence="3" id="KW-1185">Reference proteome</keyword>